<evidence type="ECO:0000256" key="5">
    <source>
        <dbReference type="ARBA" id="ARBA00022989"/>
    </source>
</evidence>
<dbReference type="AlphaFoldDB" id="A0AA88XG49"/>
<dbReference type="GO" id="GO:1902742">
    <property type="term" value="P:apoptotic process involved in development"/>
    <property type="evidence" value="ECO:0007669"/>
    <property type="project" value="TreeGrafter"/>
</dbReference>
<evidence type="ECO:0000256" key="2">
    <source>
        <dbReference type="ARBA" id="ARBA00008789"/>
    </source>
</evidence>
<keyword evidence="4 7" id="KW-0812">Transmembrane</keyword>
<evidence type="ECO:0000256" key="6">
    <source>
        <dbReference type="ARBA" id="ARBA00023136"/>
    </source>
</evidence>
<organism evidence="8 9">
    <name type="scientific">Pinctada imbricata</name>
    <name type="common">Atlantic pearl-oyster</name>
    <name type="synonym">Pinctada martensii</name>
    <dbReference type="NCBI Taxonomy" id="66713"/>
    <lineage>
        <taxon>Eukaryota</taxon>
        <taxon>Metazoa</taxon>
        <taxon>Spiralia</taxon>
        <taxon>Lophotrochozoa</taxon>
        <taxon>Mollusca</taxon>
        <taxon>Bivalvia</taxon>
        <taxon>Autobranchia</taxon>
        <taxon>Pteriomorphia</taxon>
        <taxon>Pterioida</taxon>
        <taxon>Pterioidea</taxon>
        <taxon>Pteriidae</taxon>
        <taxon>Pinctada</taxon>
    </lineage>
</organism>
<evidence type="ECO:0000256" key="4">
    <source>
        <dbReference type="ARBA" id="ARBA00022692"/>
    </source>
</evidence>
<dbReference type="InterPro" id="IPR018629">
    <property type="entry name" value="XK-rel"/>
</dbReference>
<proteinExistence type="inferred from homology"/>
<dbReference type="GO" id="GO:0043652">
    <property type="term" value="P:engulfment of apoptotic cell"/>
    <property type="evidence" value="ECO:0007669"/>
    <property type="project" value="TreeGrafter"/>
</dbReference>
<keyword evidence="6 7" id="KW-0472">Membrane</keyword>
<dbReference type="Pfam" id="PF09815">
    <property type="entry name" value="XK-related"/>
    <property type="match status" value="1"/>
</dbReference>
<keyword evidence="9" id="KW-1185">Reference proteome</keyword>
<evidence type="ECO:0000313" key="9">
    <source>
        <dbReference type="Proteomes" id="UP001186944"/>
    </source>
</evidence>
<sequence length="476" mass="54828">MEHGRKGKAIFSRRCEKERKNFMCRQFSEGCDVVDGQRFLQCSRTQGDTSVSDVPSDELMCNAFSTDEIDGVHSDVIESSKDETSENSCLRAASGARESKQNTSHKYPFSYRDGLAVTLSSGFFLFDIISDVTLAETYFIHGRMWECAATSFFIIFPAIFTSILSIVWFCQDRESERISAKWICKMFFSILPTAPLVRNFQYVYHGVCSRHGRDGDQDGHYNEMLYEDRDASMIRMFDAFLESAPQLVLQIYVTFTEKEIDNDPHIRIIRTVAMFASWAAVSWSVTSYYNALRKSLDAEVKDSIESKSESRCSIQREGSIRGSIGYCAYRAYEIGPRIVAIAMFASQFTYFVFAFFIFHWTAMLIWLTCYQKVDFYERWRDNFLFVFVVGFVQIFAFINVGEGSSRFRAIFYYVIFYIENAVFLTLWVLCPSGLAPWTFYVGCAVVPAGFMLHIVFQLLFYVMCHPKDIKNCACCC</sequence>
<dbReference type="InterPro" id="IPR050895">
    <property type="entry name" value="XK-related_scramblase"/>
</dbReference>
<feature type="transmembrane region" description="Helical" evidence="7">
    <location>
        <begin position="149"/>
        <end position="170"/>
    </location>
</feature>
<comment type="caution">
    <text evidence="8">The sequence shown here is derived from an EMBL/GenBank/DDBJ whole genome shotgun (WGS) entry which is preliminary data.</text>
</comment>
<evidence type="ECO:0000256" key="7">
    <source>
        <dbReference type="RuleBase" id="RU910716"/>
    </source>
</evidence>
<feature type="transmembrane region" description="Helical" evidence="7">
    <location>
        <begin position="437"/>
        <end position="463"/>
    </location>
</feature>
<feature type="transmembrane region" description="Helical" evidence="7">
    <location>
        <begin position="348"/>
        <end position="370"/>
    </location>
</feature>
<protein>
    <recommendedName>
        <fullName evidence="7">XK-related protein</fullName>
    </recommendedName>
</protein>
<comment type="subcellular location">
    <subcellularLocation>
        <location evidence="1">Cell membrane</location>
        <topology evidence="1">Multi-pass membrane protein</topology>
    </subcellularLocation>
    <subcellularLocation>
        <location evidence="7">Membrane</location>
        <topology evidence="7">Multi-pass membrane protein</topology>
    </subcellularLocation>
</comment>
<dbReference type="PANTHER" id="PTHR16024:SF6">
    <property type="entry name" value="XK-RELATED PROTEIN"/>
    <property type="match status" value="1"/>
</dbReference>
<comment type="similarity">
    <text evidence="2 7">Belongs to the XK family.</text>
</comment>
<name>A0AA88XG49_PINIB</name>
<accession>A0AA88XG49</accession>
<keyword evidence="3" id="KW-1003">Cell membrane</keyword>
<dbReference type="GO" id="GO:0005886">
    <property type="term" value="C:plasma membrane"/>
    <property type="evidence" value="ECO:0007669"/>
    <property type="project" value="UniProtKB-SubCell"/>
</dbReference>
<feature type="transmembrane region" description="Helical" evidence="7">
    <location>
        <begin position="382"/>
        <end position="398"/>
    </location>
</feature>
<evidence type="ECO:0000256" key="1">
    <source>
        <dbReference type="ARBA" id="ARBA00004651"/>
    </source>
</evidence>
<evidence type="ECO:0000256" key="3">
    <source>
        <dbReference type="ARBA" id="ARBA00022475"/>
    </source>
</evidence>
<dbReference type="Proteomes" id="UP001186944">
    <property type="component" value="Unassembled WGS sequence"/>
</dbReference>
<gene>
    <name evidence="8" type="ORF">FSP39_013985</name>
</gene>
<dbReference type="EMBL" id="VSWD01000013">
    <property type="protein sequence ID" value="KAK3084466.1"/>
    <property type="molecule type" value="Genomic_DNA"/>
</dbReference>
<dbReference type="PANTHER" id="PTHR16024">
    <property type="entry name" value="XK-RELATED PROTEIN"/>
    <property type="match status" value="1"/>
</dbReference>
<reference evidence="8" key="1">
    <citation type="submission" date="2019-08" db="EMBL/GenBank/DDBJ databases">
        <title>The improved chromosome-level genome for the pearl oyster Pinctada fucata martensii using PacBio sequencing and Hi-C.</title>
        <authorList>
            <person name="Zheng Z."/>
        </authorList>
    </citation>
    <scope>NUCLEOTIDE SEQUENCE</scope>
    <source>
        <strain evidence="8">ZZ-2019</strain>
        <tissue evidence="8">Adductor muscle</tissue>
    </source>
</reference>
<keyword evidence="5 7" id="KW-1133">Transmembrane helix</keyword>
<feature type="transmembrane region" description="Helical" evidence="7">
    <location>
        <begin position="410"/>
        <end position="430"/>
    </location>
</feature>
<evidence type="ECO:0000313" key="8">
    <source>
        <dbReference type="EMBL" id="KAK3084466.1"/>
    </source>
</evidence>
<dbReference type="GO" id="GO:0070782">
    <property type="term" value="P:phosphatidylserine exposure on apoptotic cell surface"/>
    <property type="evidence" value="ECO:0007669"/>
    <property type="project" value="TreeGrafter"/>
</dbReference>